<dbReference type="Gene3D" id="2.40.160.50">
    <property type="entry name" value="membrane protein fhac: a member of the omp85/tpsb transporter family"/>
    <property type="match status" value="1"/>
</dbReference>
<comment type="caution">
    <text evidence="8">The sequence shown here is derived from an EMBL/GenBank/DDBJ whole genome shotgun (WGS) entry which is preliminary data.</text>
</comment>
<dbReference type="InterPro" id="IPR005565">
    <property type="entry name" value="Hemolysn_activator_HlyB_C"/>
</dbReference>
<evidence type="ECO:0000259" key="6">
    <source>
        <dbReference type="Pfam" id="PF03865"/>
    </source>
</evidence>
<keyword evidence="1" id="KW-1134">Transmembrane beta strand</keyword>
<proteinExistence type="predicted"/>
<feature type="domain" description="Haemolysin activator HlyB C-terminal" evidence="6">
    <location>
        <begin position="200"/>
        <end position="506"/>
    </location>
</feature>
<protein>
    <submittedName>
        <fullName evidence="8">Hemolysin activation/secretion protein</fullName>
    </submittedName>
</protein>
<evidence type="ECO:0000256" key="4">
    <source>
        <dbReference type="SAM" id="MobiDB-lite"/>
    </source>
</evidence>
<feature type="signal peptide" evidence="5">
    <location>
        <begin position="1"/>
        <end position="21"/>
    </location>
</feature>
<sequence>MALAVALLVGGLSAVPAPVLAQAGLPDAGLLRQDPAPPPTPKRPQDLSRPEDPRLAQEAKGVEGRRVVLTQVVVEGSTVIPDEAWEQRLSPLPEEGLTLRQMRALAEQVQGAVQEAGRPLAVAFLPPQDLSEGILRIQVVEGRYGQVASQGPLASEAAGWMAPLKPGLPIGPELERQMLLLSELPGVRAQATLSPGAAVGDADVSVDIHPGPTWGGELRVDNHGNRYAGRNRVVGNVYVNRLLVLGDQLTVAAGTGDEGGGQAQLGYGLPLGAQGMRLDLTTGFSRYELGREFDILGASGKVSTVSGTLTVPLQVTQRRRVSWSSGLQAQQISNRQALFEIEDRRSALAWVNTLQGAQWLSGGGAMWGRVSAETGRVRIKDHLSQEIDALTAQTAGGYLLLGMDVAMLKPIGDWQIFGRVAGQVGNRNLDPSRKWVLGGPNGVRAWPTSEGSGDDGALAQMEVRRQWGVFQPFLFVDAGRVQINHQPWVEGRNSRTLSGAGLGLRVNKGAWAVQSTAGWRLGPDRNAPQSDPGANAVQFWLTVGYQL</sequence>
<dbReference type="InterPro" id="IPR051544">
    <property type="entry name" value="TPS_OM_transporter"/>
</dbReference>
<dbReference type="Gene3D" id="3.10.20.310">
    <property type="entry name" value="membrane protein fhac"/>
    <property type="match status" value="1"/>
</dbReference>
<dbReference type="PANTHER" id="PTHR34597:SF1">
    <property type="entry name" value="HEME_HEMOPEXIN TRANSPORTER PROTEIN HUXB"/>
    <property type="match status" value="1"/>
</dbReference>
<evidence type="ECO:0000256" key="5">
    <source>
        <dbReference type="SAM" id="SignalP"/>
    </source>
</evidence>
<feature type="chain" id="PRO_5047287469" evidence="5">
    <location>
        <begin position="22"/>
        <end position="547"/>
    </location>
</feature>
<keyword evidence="2" id="KW-0812">Transmembrane</keyword>
<evidence type="ECO:0000313" key="8">
    <source>
        <dbReference type="EMBL" id="MBB3193999.1"/>
    </source>
</evidence>
<dbReference type="PANTHER" id="PTHR34597">
    <property type="entry name" value="SLR1661 PROTEIN"/>
    <property type="match status" value="1"/>
</dbReference>
<dbReference type="Pfam" id="PF03865">
    <property type="entry name" value="ShlB"/>
    <property type="match status" value="1"/>
</dbReference>
<keyword evidence="1" id="KW-0472">Membrane</keyword>
<dbReference type="Pfam" id="PF08479">
    <property type="entry name" value="POTRA_2"/>
    <property type="match status" value="1"/>
</dbReference>
<feature type="compositionally biased region" description="Basic and acidic residues" evidence="4">
    <location>
        <begin position="43"/>
        <end position="61"/>
    </location>
</feature>
<dbReference type="InterPro" id="IPR013686">
    <property type="entry name" value="Polypept-transport_assoc_ShlB"/>
</dbReference>
<dbReference type="EMBL" id="JACHXO010000002">
    <property type="protein sequence ID" value="MBB3193999.1"/>
    <property type="molecule type" value="Genomic_DNA"/>
</dbReference>
<gene>
    <name evidence="8" type="ORF">FHS28_001384</name>
</gene>
<organism evidence="8 9">
    <name type="scientific">Roseateles terrae</name>
    <dbReference type="NCBI Taxonomy" id="431060"/>
    <lineage>
        <taxon>Bacteria</taxon>
        <taxon>Pseudomonadati</taxon>
        <taxon>Pseudomonadota</taxon>
        <taxon>Betaproteobacteria</taxon>
        <taxon>Burkholderiales</taxon>
        <taxon>Sphaerotilaceae</taxon>
        <taxon>Roseateles</taxon>
    </lineage>
</organism>
<name>A0ABR6GPF6_9BURK</name>
<evidence type="ECO:0000256" key="2">
    <source>
        <dbReference type="ARBA" id="ARBA00022692"/>
    </source>
</evidence>
<feature type="region of interest" description="Disordered" evidence="4">
    <location>
        <begin position="28"/>
        <end position="61"/>
    </location>
</feature>
<accession>A0ABR6GPF6</accession>
<evidence type="ECO:0000313" key="9">
    <source>
        <dbReference type="Proteomes" id="UP000574369"/>
    </source>
</evidence>
<dbReference type="Proteomes" id="UP000574369">
    <property type="component" value="Unassembled WGS sequence"/>
</dbReference>
<keyword evidence="3" id="KW-0998">Cell outer membrane</keyword>
<evidence type="ECO:0000256" key="1">
    <source>
        <dbReference type="ARBA" id="ARBA00022452"/>
    </source>
</evidence>
<feature type="domain" description="Polypeptide-transport-associated ShlB-type" evidence="7">
    <location>
        <begin position="68"/>
        <end position="142"/>
    </location>
</feature>
<reference evidence="8 9" key="1">
    <citation type="submission" date="2020-08" db="EMBL/GenBank/DDBJ databases">
        <title>Genomic Encyclopedia of Type Strains, Phase III (KMG-III): the genomes of soil and plant-associated and newly described type strains.</title>
        <authorList>
            <person name="Whitman W."/>
        </authorList>
    </citation>
    <scope>NUCLEOTIDE SEQUENCE [LARGE SCALE GENOMIC DNA]</scope>
    <source>
        <strain evidence="8 9">CECT 7247</strain>
    </source>
</reference>
<keyword evidence="9" id="KW-1185">Reference proteome</keyword>
<evidence type="ECO:0000259" key="7">
    <source>
        <dbReference type="Pfam" id="PF08479"/>
    </source>
</evidence>
<keyword evidence="5" id="KW-0732">Signal</keyword>
<evidence type="ECO:0000256" key="3">
    <source>
        <dbReference type="ARBA" id="ARBA00023237"/>
    </source>
</evidence>